<sequence>MMIGRLYHDIIRVDGLKADKPWREEGERSASLLKHLSSSLTMQRTISSLRDPSENHIIIGTAYKTSAMDDFSDQLYISELVDLASLHCRPWPNHLGDYKEYLL</sequence>
<proteinExistence type="predicted"/>
<dbReference type="AlphaFoldDB" id="A0A1C7NJR3"/>
<comment type="caution">
    <text evidence="1">The sequence shown here is derived from an EMBL/GenBank/DDBJ whole genome shotgun (WGS) entry which is preliminary data.</text>
</comment>
<protein>
    <submittedName>
        <fullName evidence="1">Uncharacterized protein</fullName>
    </submittedName>
</protein>
<keyword evidence="2" id="KW-1185">Reference proteome</keyword>
<gene>
    <name evidence="1" type="ORF">A0J61_04420</name>
</gene>
<accession>A0A1C7NJR3</accession>
<reference evidence="1 2" key="1">
    <citation type="submission" date="2016-03" db="EMBL/GenBank/DDBJ databases">
        <title>Choanephora cucurbitarum.</title>
        <authorList>
            <person name="Min B."/>
            <person name="Park H."/>
            <person name="Park J.-H."/>
            <person name="Shin H.-D."/>
            <person name="Choi I.-G."/>
        </authorList>
    </citation>
    <scope>NUCLEOTIDE SEQUENCE [LARGE SCALE GENOMIC DNA]</scope>
    <source>
        <strain evidence="1 2">KUS-F28377</strain>
    </source>
</reference>
<evidence type="ECO:0000313" key="1">
    <source>
        <dbReference type="EMBL" id="OBZ87524.1"/>
    </source>
</evidence>
<dbReference type="Proteomes" id="UP000093000">
    <property type="component" value="Unassembled WGS sequence"/>
</dbReference>
<evidence type="ECO:0000313" key="2">
    <source>
        <dbReference type="Proteomes" id="UP000093000"/>
    </source>
</evidence>
<name>A0A1C7NJR3_9FUNG</name>
<dbReference type="EMBL" id="LUGH01000216">
    <property type="protein sequence ID" value="OBZ87524.1"/>
    <property type="molecule type" value="Genomic_DNA"/>
</dbReference>
<organism evidence="1 2">
    <name type="scientific">Choanephora cucurbitarum</name>
    <dbReference type="NCBI Taxonomy" id="101091"/>
    <lineage>
        <taxon>Eukaryota</taxon>
        <taxon>Fungi</taxon>
        <taxon>Fungi incertae sedis</taxon>
        <taxon>Mucoromycota</taxon>
        <taxon>Mucoromycotina</taxon>
        <taxon>Mucoromycetes</taxon>
        <taxon>Mucorales</taxon>
        <taxon>Mucorineae</taxon>
        <taxon>Choanephoraceae</taxon>
        <taxon>Choanephoroideae</taxon>
        <taxon>Choanephora</taxon>
    </lineage>
</organism>
<dbReference type="InParanoid" id="A0A1C7NJR3"/>